<evidence type="ECO:0000313" key="3">
    <source>
        <dbReference type="Proteomes" id="UP000062519"/>
    </source>
</evidence>
<name>A0A1B4FKZ6_9BURK</name>
<dbReference type="AlphaFoldDB" id="A0A1B4FKZ6"/>
<gene>
    <name evidence="2" type="ORF">WS70_21035</name>
</gene>
<dbReference type="KEGG" id="buu:WS70_21035"/>
<evidence type="ECO:0000313" key="2">
    <source>
        <dbReference type="EMBL" id="AOJ04336.1"/>
    </source>
</evidence>
<evidence type="ECO:0008006" key="4">
    <source>
        <dbReference type="Google" id="ProtNLM"/>
    </source>
</evidence>
<accession>A0A1B4FKZ6</accession>
<sequence>MRKIVTVLLSAMMFASSYASADILCKSGPISKIETDTNGNLLATIADTTYSFSEKETFSLIYSAFSTNRIFYIYANVCANGTAASRFAIR</sequence>
<protein>
    <recommendedName>
        <fullName evidence="4">Lipoprotein</fullName>
    </recommendedName>
</protein>
<keyword evidence="1" id="KW-0732">Signal</keyword>
<keyword evidence="3" id="KW-1185">Reference proteome</keyword>
<organism evidence="2 3">
    <name type="scientific">Burkholderia mayonis</name>
    <dbReference type="NCBI Taxonomy" id="1385591"/>
    <lineage>
        <taxon>Bacteria</taxon>
        <taxon>Pseudomonadati</taxon>
        <taxon>Pseudomonadota</taxon>
        <taxon>Betaproteobacteria</taxon>
        <taxon>Burkholderiales</taxon>
        <taxon>Burkholderiaceae</taxon>
        <taxon>Burkholderia</taxon>
        <taxon>pseudomallei group</taxon>
    </lineage>
</organism>
<dbReference type="EMBL" id="CP013387">
    <property type="protein sequence ID" value="AOJ04336.1"/>
    <property type="molecule type" value="Genomic_DNA"/>
</dbReference>
<dbReference type="Proteomes" id="UP000062519">
    <property type="component" value="Chromosome 2"/>
</dbReference>
<proteinExistence type="predicted"/>
<feature type="chain" id="PRO_5015348974" description="Lipoprotein" evidence="1">
    <location>
        <begin position="22"/>
        <end position="90"/>
    </location>
</feature>
<feature type="signal peptide" evidence="1">
    <location>
        <begin position="1"/>
        <end position="21"/>
    </location>
</feature>
<dbReference type="RefSeq" id="WP_059597916.1">
    <property type="nucleotide sequence ID" value="NZ_CP013387.1"/>
</dbReference>
<evidence type="ECO:0000256" key="1">
    <source>
        <dbReference type="SAM" id="SignalP"/>
    </source>
</evidence>
<reference evidence="2 3" key="1">
    <citation type="submission" date="2015-12" db="EMBL/GenBank/DDBJ databases">
        <title>Diversity of Burkholderia near neighbor genomes.</title>
        <authorList>
            <person name="Sahl J."/>
            <person name="Wagner D."/>
            <person name="Keim P."/>
        </authorList>
    </citation>
    <scope>NUCLEOTIDE SEQUENCE [LARGE SCALE GENOMIC DNA]</scope>
    <source>
        <strain evidence="2 3">BDU6</strain>
    </source>
</reference>